<name>A0AAD8QJ16_LOLMU</name>
<organism evidence="3 4">
    <name type="scientific">Lolium multiflorum</name>
    <name type="common">Italian ryegrass</name>
    <name type="synonym">Lolium perenne subsp. multiflorum</name>
    <dbReference type="NCBI Taxonomy" id="4521"/>
    <lineage>
        <taxon>Eukaryota</taxon>
        <taxon>Viridiplantae</taxon>
        <taxon>Streptophyta</taxon>
        <taxon>Embryophyta</taxon>
        <taxon>Tracheophyta</taxon>
        <taxon>Spermatophyta</taxon>
        <taxon>Magnoliopsida</taxon>
        <taxon>Liliopsida</taxon>
        <taxon>Poales</taxon>
        <taxon>Poaceae</taxon>
        <taxon>BOP clade</taxon>
        <taxon>Pooideae</taxon>
        <taxon>Poodae</taxon>
        <taxon>Poeae</taxon>
        <taxon>Poeae Chloroplast Group 2 (Poeae type)</taxon>
        <taxon>Loliodinae</taxon>
        <taxon>Loliinae</taxon>
        <taxon>Lolium</taxon>
    </lineage>
</organism>
<feature type="region of interest" description="Disordered" evidence="1">
    <location>
        <begin position="516"/>
        <end position="552"/>
    </location>
</feature>
<dbReference type="SUPFAM" id="SSF56672">
    <property type="entry name" value="DNA/RNA polymerases"/>
    <property type="match status" value="1"/>
</dbReference>
<proteinExistence type="predicted"/>
<evidence type="ECO:0000256" key="1">
    <source>
        <dbReference type="SAM" id="MobiDB-lite"/>
    </source>
</evidence>
<sequence length="575" mass="64178">MPLPLPAHSPLAADAPHARAPRPQLPARRTSAACPRTRSQPPARRTLAPGRPPVVLLLRPCPQPLLARHLPASLARSWRRPSGGRPSASSMPFVFTSNFGRIPRFDWDRLNLPKPDLSDLDVPFTEEEVRKAVFDLAADKAPGPGGFSIGFFRTAWSFIKQDLMSAVNKFFDLNDPSFHCLNSALFVMLPKNDQPTLVTHYRPISLIHSFAKLMSKMLSSRLQPHLDELISPCQSTFITGRSIQDNFLYVQNLANHFYKSKTPALLLKLDIAKAFDTVSWQYLLDMLHARGFLPRFRDWIALLFRSASSQVLINGVPRRRIAHGRGLRQGDSLSPFLFDLAMEPLHRLLEIATDEGLLSKINGKRCSFRASLYADDVALFINPSQEDILGTRTVLEAFGSATGLITNLTKSSITPIRCDNIDLHDLLAGIGVPVVHFPCIYLGMPLSIKKLTKSDWQMLLDKMDRYLATWNCGKQALLLTFKKKVPIVVVAGGDYQYGCSTCLGIASSAPHSLLRRKAREGSEPGRRRMQQHQLARREARGTTVDEASRERNKRLIKRPADQLYTSVESANAIAG</sequence>
<dbReference type="PROSITE" id="PS50878">
    <property type="entry name" value="RT_POL"/>
    <property type="match status" value="1"/>
</dbReference>
<evidence type="ECO:0000313" key="3">
    <source>
        <dbReference type="EMBL" id="KAK1603337.1"/>
    </source>
</evidence>
<feature type="domain" description="Reverse transcriptase" evidence="2">
    <location>
        <begin position="170"/>
        <end position="446"/>
    </location>
</feature>
<dbReference type="CDD" id="cd01650">
    <property type="entry name" value="RT_nLTR_like"/>
    <property type="match status" value="1"/>
</dbReference>
<comment type="caution">
    <text evidence="3">The sequence shown here is derived from an EMBL/GenBank/DDBJ whole genome shotgun (WGS) entry which is preliminary data.</text>
</comment>
<evidence type="ECO:0000313" key="4">
    <source>
        <dbReference type="Proteomes" id="UP001231189"/>
    </source>
</evidence>
<feature type="region of interest" description="Disordered" evidence="1">
    <location>
        <begin position="1"/>
        <end position="50"/>
    </location>
</feature>
<dbReference type="InterPro" id="IPR000477">
    <property type="entry name" value="RT_dom"/>
</dbReference>
<dbReference type="PANTHER" id="PTHR19446">
    <property type="entry name" value="REVERSE TRANSCRIPTASES"/>
    <property type="match status" value="1"/>
</dbReference>
<dbReference type="Proteomes" id="UP001231189">
    <property type="component" value="Unassembled WGS sequence"/>
</dbReference>
<accession>A0AAD8QJ16</accession>
<gene>
    <name evidence="3" type="ORF">QYE76_018350</name>
</gene>
<dbReference type="AlphaFoldDB" id="A0AAD8QJ16"/>
<dbReference type="Pfam" id="PF00078">
    <property type="entry name" value="RVT_1"/>
    <property type="match status" value="1"/>
</dbReference>
<evidence type="ECO:0000259" key="2">
    <source>
        <dbReference type="PROSITE" id="PS50878"/>
    </source>
</evidence>
<protein>
    <recommendedName>
        <fullName evidence="2">Reverse transcriptase domain-containing protein</fullName>
    </recommendedName>
</protein>
<dbReference type="EMBL" id="JAUUTY010000073">
    <property type="protein sequence ID" value="KAK1603337.1"/>
    <property type="molecule type" value="Genomic_DNA"/>
</dbReference>
<keyword evidence="4" id="KW-1185">Reference proteome</keyword>
<dbReference type="InterPro" id="IPR043502">
    <property type="entry name" value="DNA/RNA_pol_sf"/>
</dbReference>
<reference evidence="3" key="1">
    <citation type="submission" date="2023-07" db="EMBL/GenBank/DDBJ databases">
        <title>A chromosome-level genome assembly of Lolium multiflorum.</title>
        <authorList>
            <person name="Chen Y."/>
            <person name="Copetti D."/>
            <person name="Kolliker R."/>
            <person name="Studer B."/>
        </authorList>
    </citation>
    <scope>NUCLEOTIDE SEQUENCE</scope>
    <source>
        <strain evidence="3">02402/16</strain>
        <tissue evidence="3">Leaf</tissue>
    </source>
</reference>